<feature type="transmembrane region" description="Helical" evidence="2">
    <location>
        <begin position="30"/>
        <end position="49"/>
    </location>
</feature>
<feature type="region of interest" description="Disordered" evidence="1">
    <location>
        <begin position="75"/>
        <end position="130"/>
    </location>
</feature>
<keyword evidence="2" id="KW-0812">Transmembrane</keyword>
<proteinExistence type="predicted"/>
<reference evidence="3" key="1">
    <citation type="journal article" date="2021" name="PeerJ">
        <title>Extensive microbial diversity within the chicken gut microbiome revealed by metagenomics and culture.</title>
        <authorList>
            <person name="Gilroy R."/>
            <person name="Ravi A."/>
            <person name="Getino M."/>
            <person name="Pursley I."/>
            <person name="Horton D.L."/>
            <person name="Alikhan N.F."/>
            <person name="Baker D."/>
            <person name="Gharbi K."/>
            <person name="Hall N."/>
            <person name="Watson M."/>
            <person name="Adriaenssens E.M."/>
            <person name="Foster-Nyarko E."/>
            <person name="Jarju S."/>
            <person name="Secka A."/>
            <person name="Antonio M."/>
            <person name="Oren A."/>
            <person name="Chaudhuri R.R."/>
            <person name="La Ragione R."/>
            <person name="Hildebrand F."/>
            <person name="Pallen M.J."/>
        </authorList>
    </citation>
    <scope>NUCLEOTIDE SEQUENCE</scope>
    <source>
        <strain evidence="3">5032</strain>
    </source>
</reference>
<evidence type="ECO:0000313" key="3">
    <source>
        <dbReference type="EMBL" id="HJA79426.1"/>
    </source>
</evidence>
<evidence type="ECO:0000256" key="1">
    <source>
        <dbReference type="SAM" id="MobiDB-lite"/>
    </source>
</evidence>
<dbReference type="PANTHER" id="PTHR13361">
    <property type="entry name" value="WW DOMAIN-BINDING PROTEIN 11"/>
    <property type="match status" value="1"/>
</dbReference>
<organism evidence="3 4">
    <name type="scientific">Candidatus Desulfovibrio intestinavium</name>
    <dbReference type="NCBI Taxonomy" id="2838534"/>
    <lineage>
        <taxon>Bacteria</taxon>
        <taxon>Pseudomonadati</taxon>
        <taxon>Thermodesulfobacteriota</taxon>
        <taxon>Desulfovibrionia</taxon>
        <taxon>Desulfovibrionales</taxon>
        <taxon>Desulfovibrionaceae</taxon>
        <taxon>Desulfovibrio</taxon>
    </lineage>
</organism>
<reference evidence="3" key="2">
    <citation type="submission" date="2021-04" db="EMBL/GenBank/DDBJ databases">
        <authorList>
            <person name="Gilroy R."/>
        </authorList>
    </citation>
    <scope>NUCLEOTIDE SEQUENCE</scope>
    <source>
        <strain evidence="3">5032</strain>
    </source>
</reference>
<keyword evidence="2" id="KW-0472">Membrane</keyword>
<dbReference type="EMBL" id="DWZD01000043">
    <property type="protein sequence ID" value="HJA79426.1"/>
    <property type="molecule type" value="Genomic_DNA"/>
</dbReference>
<keyword evidence="2" id="KW-1133">Transmembrane helix</keyword>
<feature type="compositionally biased region" description="Pro residues" evidence="1">
    <location>
        <begin position="83"/>
        <end position="99"/>
    </location>
</feature>
<feature type="compositionally biased region" description="Low complexity" evidence="1">
    <location>
        <begin position="410"/>
        <end position="443"/>
    </location>
</feature>
<dbReference type="Proteomes" id="UP000823821">
    <property type="component" value="Unassembled WGS sequence"/>
</dbReference>
<evidence type="ECO:0000256" key="2">
    <source>
        <dbReference type="SAM" id="Phobius"/>
    </source>
</evidence>
<evidence type="ECO:0000313" key="4">
    <source>
        <dbReference type="Proteomes" id="UP000823821"/>
    </source>
</evidence>
<dbReference type="PANTHER" id="PTHR13361:SF1">
    <property type="entry name" value="WW DOMAIN-BINDING PROTEIN 11"/>
    <property type="match status" value="1"/>
</dbReference>
<accession>A0A9D2KSG8</accession>
<protein>
    <submittedName>
        <fullName evidence="3">Uncharacterized protein</fullName>
    </submittedName>
</protein>
<sequence>MTTERRSSSRPLADIAELPKPRTNRGSARLGLLAVLALLIVSAAAYWLTRDESTKENLRQDAVAALDKATEGTPLAGVSTLLTPPPPPPPPSVLNPPTAPGTLSGPTVQGSVGRPLDAATMPGGPQNGAAQVVAPKVVEDTRVRFGFVDDLAAHLVESYVPGARGGSLSVTPRSLNNRYGVNLTGLDGGAQGGRQGVLHYVFHPAMLHGLYNLYVDRFLLAVAQESQLPHKGRTLTPTQTRQMYMVFAGRLVTTAAGLEAVLSLPDLQQRLDTLQQQGKHVRDLGGQMTETVYRLDEQRRQGASEAELAASQLAVESIGARYREAVDAQDAGRRKLVADIRGRGAQGIDEDNILFMALWVDRRLRDNPEADAAVRAGIGILRDLGRRFAQGGTSGVLVQPRPATPPVPAAPADQPAPASQPAAAGAPAGTAMPPAAPPAQRAPLGSPDYRPPAPPAPPADGMPSPPPAAEPPDTPRIPPAISASGASGD</sequence>
<feature type="region of interest" description="Disordered" evidence="1">
    <location>
        <begin position="392"/>
        <end position="489"/>
    </location>
</feature>
<name>A0A9D2KSG8_9BACT</name>
<dbReference type="AlphaFoldDB" id="A0A9D2KSG8"/>
<feature type="compositionally biased region" description="Pro residues" evidence="1">
    <location>
        <begin position="449"/>
        <end position="478"/>
    </location>
</feature>
<comment type="caution">
    <text evidence="3">The sequence shown here is derived from an EMBL/GenBank/DDBJ whole genome shotgun (WGS) entry which is preliminary data.</text>
</comment>
<gene>
    <name evidence="3" type="ORF">H9784_07675</name>
</gene>